<comment type="caution">
    <text evidence="2">The sequence shown here is derived from an EMBL/GenBank/DDBJ whole genome shotgun (WGS) entry which is preliminary data.</text>
</comment>
<feature type="domain" description="ThuA-like" evidence="1">
    <location>
        <begin position="62"/>
        <end position="269"/>
    </location>
</feature>
<name>A0A4U6D6Y0_9BACT</name>
<sequence>MAGKKKLRTFAICGLSGICILGLLLMSTCGFALNPGYENTDCAKVKPHIVFLVNQDSLNYEAHKTIPVFAKELRDTKKYKVTVILGNGKNTAFHFPGLEVISGADLLVIFARRVALSHHQMAIVKRYFKEGKPLVAIRTANHAFSVREKLSEGFESWDGFVPEILGCQNRGYGPVNIGIDVAVQGSPHPVLSNLYGLKFHSEGNLYRVAPLLDDLATVLLKGNSGSETEPVAWLRFSGKSRVFYTSLGYPTDFKSSFFKNLLVNGIDWAMEKEKL</sequence>
<protein>
    <submittedName>
        <fullName evidence="2">ThuA domain-containing protein</fullName>
    </submittedName>
</protein>
<dbReference type="InterPro" id="IPR029010">
    <property type="entry name" value="ThuA-like"/>
</dbReference>
<dbReference type="Pfam" id="PF06283">
    <property type="entry name" value="ThuA"/>
    <property type="match status" value="1"/>
</dbReference>
<reference evidence="2 3" key="1">
    <citation type="submission" date="2019-05" db="EMBL/GenBank/DDBJ databases">
        <title>Dyadobacter AR-3-8 sp. nov., isolated from arctic soil.</title>
        <authorList>
            <person name="Chaudhary D.K."/>
        </authorList>
    </citation>
    <scope>NUCLEOTIDE SEQUENCE [LARGE SCALE GENOMIC DNA]</scope>
    <source>
        <strain evidence="2 3">AR-3-8</strain>
    </source>
</reference>
<evidence type="ECO:0000259" key="1">
    <source>
        <dbReference type="Pfam" id="PF06283"/>
    </source>
</evidence>
<evidence type="ECO:0000313" key="2">
    <source>
        <dbReference type="EMBL" id="TKT92215.1"/>
    </source>
</evidence>
<dbReference type="SUPFAM" id="SSF52317">
    <property type="entry name" value="Class I glutamine amidotransferase-like"/>
    <property type="match status" value="1"/>
</dbReference>
<dbReference type="Gene3D" id="3.40.50.880">
    <property type="match status" value="1"/>
</dbReference>
<evidence type="ECO:0000313" key="3">
    <source>
        <dbReference type="Proteomes" id="UP000304900"/>
    </source>
</evidence>
<dbReference type="InterPro" id="IPR029062">
    <property type="entry name" value="Class_I_gatase-like"/>
</dbReference>
<keyword evidence="3" id="KW-1185">Reference proteome</keyword>
<gene>
    <name evidence="2" type="ORF">FDK13_09505</name>
</gene>
<dbReference type="OrthoDB" id="189183at2"/>
<organism evidence="2 3">
    <name type="scientific">Dyadobacter frigoris</name>
    <dbReference type="NCBI Taxonomy" id="2576211"/>
    <lineage>
        <taxon>Bacteria</taxon>
        <taxon>Pseudomonadati</taxon>
        <taxon>Bacteroidota</taxon>
        <taxon>Cytophagia</taxon>
        <taxon>Cytophagales</taxon>
        <taxon>Spirosomataceae</taxon>
        <taxon>Dyadobacter</taxon>
    </lineage>
</organism>
<proteinExistence type="predicted"/>
<dbReference type="EMBL" id="SZVO01000004">
    <property type="protein sequence ID" value="TKT92215.1"/>
    <property type="molecule type" value="Genomic_DNA"/>
</dbReference>
<dbReference type="AlphaFoldDB" id="A0A4U6D6Y0"/>
<accession>A0A4U6D6Y0</accession>
<dbReference type="Proteomes" id="UP000304900">
    <property type="component" value="Unassembled WGS sequence"/>
</dbReference>